<name>A0ABS9PYQ4_9MICO</name>
<dbReference type="InterPro" id="IPR036390">
    <property type="entry name" value="WH_DNA-bd_sf"/>
</dbReference>
<dbReference type="SMART" id="SM00418">
    <property type="entry name" value="HTH_ARSR"/>
    <property type="match status" value="1"/>
</dbReference>
<protein>
    <submittedName>
        <fullName evidence="2">Metalloregulator ArsR/SmtB family transcription factor</fullName>
    </submittedName>
</protein>
<organism evidence="2 3">
    <name type="scientific">Arsenicicoccus bolidensis</name>
    <dbReference type="NCBI Taxonomy" id="229480"/>
    <lineage>
        <taxon>Bacteria</taxon>
        <taxon>Bacillati</taxon>
        <taxon>Actinomycetota</taxon>
        <taxon>Actinomycetes</taxon>
        <taxon>Micrococcales</taxon>
        <taxon>Intrasporangiaceae</taxon>
        <taxon>Arsenicicoccus</taxon>
    </lineage>
</organism>
<dbReference type="PRINTS" id="PR00778">
    <property type="entry name" value="HTHARSR"/>
</dbReference>
<dbReference type="PANTHER" id="PTHR38600:SF2">
    <property type="entry name" value="SLL0088 PROTEIN"/>
    <property type="match status" value="1"/>
</dbReference>
<gene>
    <name evidence="2" type="ORF">MHL29_02415</name>
</gene>
<dbReference type="PANTHER" id="PTHR38600">
    <property type="entry name" value="TRANSCRIPTIONAL REGULATORY PROTEIN"/>
    <property type="match status" value="1"/>
</dbReference>
<dbReference type="PROSITE" id="PS50987">
    <property type="entry name" value="HTH_ARSR_2"/>
    <property type="match status" value="1"/>
</dbReference>
<feature type="domain" description="HTH arsR-type" evidence="1">
    <location>
        <begin position="1"/>
        <end position="94"/>
    </location>
</feature>
<evidence type="ECO:0000313" key="2">
    <source>
        <dbReference type="EMBL" id="MCG7320749.1"/>
    </source>
</evidence>
<dbReference type="SUPFAM" id="SSF46785">
    <property type="entry name" value="Winged helix' DNA-binding domain"/>
    <property type="match status" value="1"/>
</dbReference>
<dbReference type="NCBIfam" id="NF033788">
    <property type="entry name" value="HTH_metalloreg"/>
    <property type="match status" value="1"/>
</dbReference>
<dbReference type="Proteomes" id="UP001521931">
    <property type="component" value="Unassembled WGS sequence"/>
</dbReference>
<dbReference type="CDD" id="cd00090">
    <property type="entry name" value="HTH_ARSR"/>
    <property type="match status" value="1"/>
</dbReference>
<keyword evidence="3" id="KW-1185">Reference proteome</keyword>
<proteinExistence type="predicted"/>
<evidence type="ECO:0000259" key="1">
    <source>
        <dbReference type="PROSITE" id="PS50987"/>
    </source>
</evidence>
<dbReference type="InterPro" id="IPR001845">
    <property type="entry name" value="HTH_ArsR_DNA-bd_dom"/>
</dbReference>
<sequence length="115" mass="12868">MAPDDDQLDRIFSALSDRTRRAMLERLRPGPRSAGDLAEGFTLSQPTVSKHLKVLEGAGLIRRERDGTRIYSVLAIDPLVRAAIFVSQFEQVVDARLDRLAALVESPRDPRGEQR</sequence>
<evidence type="ECO:0000313" key="3">
    <source>
        <dbReference type="Proteomes" id="UP001521931"/>
    </source>
</evidence>
<dbReference type="InterPro" id="IPR036388">
    <property type="entry name" value="WH-like_DNA-bd_sf"/>
</dbReference>
<dbReference type="EMBL" id="JAKRCV010000004">
    <property type="protein sequence ID" value="MCG7320749.1"/>
    <property type="molecule type" value="Genomic_DNA"/>
</dbReference>
<dbReference type="RefSeq" id="WP_029211953.1">
    <property type="nucleotide sequence ID" value="NZ_DAMCVA010000008.1"/>
</dbReference>
<accession>A0ABS9PYQ4</accession>
<reference evidence="2 3" key="1">
    <citation type="submission" date="2022-02" db="EMBL/GenBank/DDBJ databases">
        <title>Uncovering new skin microbiome diversity through culturing and metagenomics.</title>
        <authorList>
            <person name="Conlan S."/>
            <person name="Deming C."/>
            <person name="Nisc Comparative Sequencing Program N."/>
            <person name="Segre J.A."/>
        </authorList>
    </citation>
    <scope>NUCLEOTIDE SEQUENCE [LARGE SCALE GENOMIC DNA]</scope>
    <source>
        <strain evidence="2 3">ACRQZ</strain>
    </source>
</reference>
<comment type="caution">
    <text evidence="2">The sequence shown here is derived from an EMBL/GenBank/DDBJ whole genome shotgun (WGS) entry which is preliminary data.</text>
</comment>
<dbReference type="Pfam" id="PF12840">
    <property type="entry name" value="HTH_20"/>
    <property type="match status" value="1"/>
</dbReference>
<dbReference type="InterPro" id="IPR011991">
    <property type="entry name" value="ArsR-like_HTH"/>
</dbReference>
<dbReference type="Gene3D" id="1.10.10.10">
    <property type="entry name" value="Winged helix-like DNA-binding domain superfamily/Winged helix DNA-binding domain"/>
    <property type="match status" value="1"/>
</dbReference>